<dbReference type="Gene3D" id="2.60.40.3110">
    <property type="match status" value="1"/>
</dbReference>
<dbReference type="PANTHER" id="PTHR30451">
    <property type="entry name" value="OUTER MEMBRANE USHER PROTEIN"/>
    <property type="match status" value="1"/>
</dbReference>
<dbReference type="Pfam" id="PF13954">
    <property type="entry name" value="PapC_N"/>
    <property type="match status" value="1"/>
</dbReference>
<dbReference type="InterPro" id="IPR043142">
    <property type="entry name" value="PapC-like_C_sf"/>
</dbReference>
<evidence type="ECO:0000256" key="9">
    <source>
        <dbReference type="RuleBase" id="RU003884"/>
    </source>
</evidence>
<dbReference type="Gene3D" id="3.10.20.410">
    <property type="match status" value="1"/>
</dbReference>
<evidence type="ECO:0000259" key="10">
    <source>
        <dbReference type="Pfam" id="PF13953"/>
    </source>
</evidence>
<evidence type="ECO:0000256" key="6">
    <source>
        <dbReference type="ARBA" id="ARBA00022729"/>
    </source>
</evidence>
<gene>
    <name evidence="12" type="primary">htrE_2</name>
    <name evidence="12" type="ORF">R69658_07302</name>
</gene>
<dbReference type="RefSeq" id="WP_200622457.1">
    <property type="nucleotide sequence ID" value="NZ_CAJNAU010000130.1"/>
</dbReference>
<evidence type="ECO:0000256" key="1">
    <source>
        <dbReference type="ARBA" id="ARBA00004571"/>
    </source>
</evidence>
<keyword evidence="13" id="KW-1185">Reference proteome</keyword>
<accession>A0ABM8T3M0</accession>
<keyword evidence="6" id="KW-0732">Signal</keyword>
<evidence type="ECO:0000256" key="7">
    <source>
        <dbReference type="ARBA" id="ARBA00023136"/>
    </source>
</evidence>
<protein>
    <submittedName>
        <fullName evidence="12">Outer membrane usher protein HtrE</fullName>
    </submittedName>
</protein>
<evidence type="ECO:0000259" key="11">
    <source>
        <dbReference type="Pfam" id="PF13954"/>
    </source>
</evidence>
<keyword evidence="7 9" id="KW-0472">Membrane</keyword>
<dbReference type="InterPro" id="IPR042186">
    <property type="entry name" value="FimD_plug_dom"/>
</dbReference>
<dbReference type="Pfam" id="PF13953">
    <property type="entry name" value="PapC_C"/>
    <property type="match status" value="1"/>
</dbReference>
<dbReference type="InterPro" id="IPR018030">
    <property type="entry name" value="Fimbrial_membr_usher_CS"/>
</dbReference>
<evidence type="ECO:0000256" key="4">
    <source>
        <dbReference type="ARBA" id="ARBA00022452"/>
    </source>
</evidence>
<evidence type="ECO:0000256" key="2">
    <source>
        <dbReference type="ARBA" id="ARBA00008064"/>
    </source>
</evidence>
<sequence length="861" mass="91080">MAALLLSLNASAGFGATETMLSSPVTTRVAQVEFDDGFLNGQADSRINISRFNQGNVALPGTYLVEILVNGLWFGRAELTLRQTSPDVRSVQPCMTRDLLERASLDLNRLTPEAAGRLANTASCPVLAELVEDASAAFDAGEQRLELSIPQLALVRSPRGYVGPKYWDDGVPAMILQYNASLYRNQNPGGISSTQGYAGLSLGLNAGPWRLRHSGSYTHSNAFGQTASGYQSVQTNLQRAIAPLNSQLILGEAFTDGALFDSVGFRGVRLASDDRMFPESQRGYAPVVRGLASSNARVRIRQNGNLLYETTVAPGPFEINDLYPTGYGGDLQVTVTEANGKTSAFTVPYAAAVGALRPGVTRFSLTAGQYRSPTVRMTPYLAQGTAQHGFTNLLTGYGGLTLSEGYAAALVGLALNTDYGAFGLDLTHARTALPNLPQRSGQSLRLAYTKLIAPTNTNLTLAAFHFSSPGYLHLSDAVVLHDLARRSLATGELGIPHTQLQLTLTQTLAPGYGSFYFSGSSMNYWNRTRRDTQFQAGYDNSYRYLTYGIAASRQLNTASAQWDNRLMLTLGFPLGPAAHAPYASTSVQHDLGRGASLQQSLSGTLGADNTFSYGLNASRVSGNGGPSTTSVGANTTYAISYTTLNASASQGNHYNQQGAGTSGTLVAYGGGLAFSPSSGDTYAVVEATDAAGARLASASGARISPWGRALSTSLTPFARNPVTLDPEGLPLSVELKATEQQAIPTAGAVVRVRFETANTGRTAVFQASTAAGHPLPYGAEVTDSQGTPVGTVSQAGRFIARGLPDDHGRLTITWGTRPDERCAFDYQLPPADKTPAAGLPVIQDICRDPASPRLLAKHPPS</sequence>
<evidence type="ECO:0000313" key="12">
    <source>
        <dbReference type="EMBL" id="CAE6853980.1"/>
    </source>
</evidence>
<dbReference type="InterPro" id="IPR025949">
    <property type="entry name" value="PapC-like_C"/>
</dbReference>
<dbReference type="PANTHER" id="PTHR30451:SF20">
    <property type="entry name" value="FIMBRIAE USHER"/>
    <property type="match status" value="1"/>
</dbReference>
<dbReference type="InterPro" id="IPR000015">
    <property type="entry name" value="Fimb_usher"/>
</dbReference>
<dbReference type="PROSITE" id="PS01151">
    <property type="entry name" value="FIMBRIAL_USHER"/>
    <property type="match status" value="1"/>
</dbReference>
<organism evidence="12 13">
    <name type="scientific">Paraburkholderia aspalathi</name>
    <dbReference type="NCBI Taxonomy" id="1324617"/>
    <lineage>
        <taxon>Bacteria</taxon>
        <taxon>Pseudomonadati</taxon>
        <taxon>Pseudomonadota</taxon>
        <taxon>Betaproteobacteria</taxon>
        <taxon>Burkholderiales</taxon>
        <taxon>Burkholderiaceae</taxon>
        <taxon>Paraburkholderia</taxon>
    </lineage>
</organism>
<keyword evidence="8 9" id="KW-0998">Cell outer membrane</keyword>
<comment type="caution">
    <text evidence="12">The sequence shown here is derived from an EMBL/GenBank/DDBJ whole genome shotgun (WGS) entry which is preliminary data.</text>
</comment>
<name>A0ABM8T3M0_9BURK</name>
<dbReference type="InterPro" id="IPR037224">
    <property type="entry name" value="PapC_N_sf"/>
</dbReference>
<reference evidence="12 13" key="1">
    <citation type="submission" date="2021-02" db="EMBL/GenBank/DDBJ databases">
        <authorList>
            <person name="Vanwijnsberghe S."/>
        </authorList>
    </citation>
    <scope>NUCLEOTIDE SEQUENCE [LARGE SCALE GENOMIC DNA]</scope>
    <source>
        <strain evidence="12 13">R-69658</strain>
    </source>
</reference>
<feature type="domain" description="PapC-like C-terminal" evidence="10">
    <location>
        <begin position="765"/>
        <end position="830"/>
    </location>
</feature>
<dbReference type="Gene3D" id="2.60.40.2610">
    <property type="entry name" value="Outer membrane usher protein FimD, plug domain"/>
    <property type="match status" value="1"/>
</dbReference>
<comment type="subcellular location">
    <subcellularLocation>
        <location evidence="1 9">Cell outer membrane</location>
        <topology evidence="1 9">Multi-pass membrane protein</topology>
    </subcellularLocation>
</comment>
<dbReference type="InterPro" id="IPR025885">
    <property type="entry name" value="PapC_N"/>
</dbReference>
<evidence type="ECO:0000256" key="3">
    <source>
        <dbReference type="ARBA" id="ARBA00022448"/>
    </source>
</evidence>
<proteinExistence type="inferred from homology"/>
<keyword evidence="9" id="KW-1029">Fimbrium biogenesis</keyword>
<keyword evidence="5 9" id="KW-0812">Transmembrane</keyword>
<dbReference type="Pfam" id="PF00577">
    <property type="entry name" value="Usher"/>
    <property type="match status" value="1"/>
</dbReference>
<keyword evidence="3 9" id="KW-0813">Transport</keyword>
<keyword evidence="4" id="KW-1134">Transmembrane beta strand</keyword>
<comment type="similarity">
    <text evidence="2 9">Belongs to the fimbrial export usher family.</text>
</comment>
<feature type="domain" description="PapC N-terminal" evidence="11">
    <location>
        <begin position="33"/>
        <end position="181"/>
    </location>
</feature>
<dbReference type="SUPFAM" id="SSF141729">
    <property type="entry name" value="FimD N-terminal domain-like"/>
    <property type="match status" value="1"/>
</dbReference>
<dbReference type="Gene3D" id="2.60.40.2070">
    <property type="match status" value="1"/>
</dbReference>
<evidence type="ECO:0000256" key="5">
    <source>
        <dbReference type="ARBA" id="ARBA00022692"/>
    </source>
</evidence>
<evidence type="ECO:0000313" key="13">
    <source>
        <dbReference type="Proteomes" id="UP000674425"/>
    </source>
</evidence>
<dbReference type="Proteomes" id="UP000674425">
    <property type="component" value="Unassembled WGS sequence"/>
</dbReference>
<dbReference type="EMBL" id="CAJNAU010000130">
    <property type="protein sequence ID" value="CAE6853980.1"/>
    <property type="molecule type" value="Genomic_DNA"/>
</dbReference>
<evidence type="ECO:0000256" key="8">
    <source>
        <dbReference type="ARBA" id="ARBA00023237"/>
    </source>
</evidence>